<organism evidence="1 2">
    <name type="scientific">Candidatus Faecalibacterium gallistercoris</name>
    <dbReference type="NCBI Taxonomy" id="2838579"/>
    <lineage>
        <taxon>Bacteria</taxon>
        <taxon>Bacillati</taxon>
        <taxon>Bacillota</taxon>
        <taxon>Clostridia</taxon>
        <taxon>Eubacteriales</taxon>
        <taxon>Oscillospiraceae</taxon>
        <taxon>Faecalibacterium</taxon>
    </lineage>
</organism>
<reference evidence="1" key="2">
    <citation type="submission" date="2021-04" db="EMBL/GenBank/DDBJ databases">
        <authorList>
            <person name="Gilroy R."/>
        </authorList>
    </citation>
    <scope>NUCLEOTIDE SEQUENCE</scope>
    <source>
        <strain evidence="1">ChiBcec16-3735</strain>
    </source>
</reference>
<dbReference type="Proteomes" id="UP000824065">
    <property type="component" value="Unassembled WGS sequence"/>
</dbReference>
<reference evidence="1" key="1">
    <citation type="journal article" date="2021" name="PeerJ">
        <title>Extensive microbial diversity within the chicken gut microbiome revealed by metagenomics and culture.</title>
        <authorList>
            <person name="Gilroy R."/>
            <person name="Ravi A."/>
            <person name="Getino M."/>
            <person name="Pursley I."/>
            <person name="Horton D.L."/>
            <person name="Alikhan N.F."/>
            <person name="Baker D."/>
            <person name="Gharbi K."/>
            <person name="Hall N."/>
            <person name="Watson M."/>
            <person name="Adriaenssens E.M."/>
            <person name="Foster-Nyarko E."/>
            <person name="Jarju S."/>
            <person name="Secka A."/>
            <person name="Antonio M."/>
            <person name="Oren A."/>
            <person name="Chaudhuri R.R."/>
            <person name="La Ragione R."/>
            <person name="Hildebrand F."/>
            <person name="Pallen M.J."/>
        </authorList>
    </citation>
    <scope>NUCLEOTIDE SEQUENCE</scope>
    <source>
        <strain evidence="1">ChiBcec16-3735</strain>
    </source>
</reference>
<dbReference type="GO" id="GO:0016868">
    <property type="term" value="F:intramolecular phosphotransferase activity"/>
    <property type="evidence" value="ECO:0007669"/>
    <property type="project" value="InterPro"/>
</dbReference>
<name>A0A9D2FED2_9FIRM</name>
<evidence type="ECO:0000313" key="1">
    <source>
        <dbReference type="EMBL" id="HIZ57037.1"/>
    </source>
</evidence>
<comment type="caution">
    <text evidence="1">The sequence shown here is derived from an EMBL/GenBank/DDBJ whole genome shotgun (WGS) entry which is preliminary data.</text>
</comment>
<dbReference type="Gene3D" id="3.40.120.10">
    <property type="entry name" value="Alpha-D-Glucose-1,6-Bisphosphate, subunit A, domain 3"/>
    <property type="match status" value="1"/>
</dbReference>
<proteinExistence type="predicted"/>
<evidence type="ECO:0008006" key="3">
    <source>
        <dbReference type="Google" id="ProtNLM"/>
    </source>
</evidence>
<accession>A0A9D2FED2</accession>
<dbReference type="SUPFAM" id="SSF53738">
    <property type="entry name" value="Phosphoglucomutase, first 3 domains"/>
    <property type="match status" value="1"/>
</dbReference>
<dbReference type="InterPro" id="IPR016055">
    <property type="entry name" value="A-D-PHexomutase_a/b/a-I/II/III"/>
</dbReference>
<sequence length="66" mass="7267">MMQYQSTLDLWLARAVEDPDLAAELEAVRSDPDAVTDRFYRDLAFGTGGLRGVIGAGTNRMNLYTA</sequence>
<protein>
    <recommendedName>
        <fullName evidence="3">Phospho-sugar mutase</fullName>
    </recommendedName>
</protein>
<dbReference type="EMBL" id="DXBJ01000004">
    <property type="protein sequence ID" value="HIZ57037.1"/>
    <property type="molecule type" value="Genomic_DNA"/>
</dbReference>
<dbReference type="AlphaFoldDB" id="A0A9D2FED2"/>
<gene>
    <name evidence="1" type="ORF">H9725_00360</name>
</gene>
<dbReference type="GO" id="GO:0005975">
    <property type="term" value="P:carbohydrate metabolic process"/>
    <property type="evidence" value="ECO:0007669"/>
    <property type="project" value="InterPro"/>
</dbReference>
<evidence type="ECO:0000313" key="2">
    <source>
        <dbReference type="Proteomes" id="UP000824065"/>
    </source>
</evidence>